<organism evidence="1">
    <name type="scientific">Pseudomonas aeruginosa</name>
    <dbReference type="NCBI Taxonomy" id="287"/>
    <lineage>
        <taxon>Bacteria</taxon>
        <taxon>Pseudomonadati</taxon>
        <taxon>Pseudomonadota</taxon>
        <taxon>Gammaproteobacteria</taxon>
        <taxon>Pseudomonadales</taxon>
        <taxon>Pseudomonadaceae</taxon>
        <taxon>Pseudomonas</taxon>
    </lineage>
</organism>
<keyword evidence="1" id="KW-0614">Plasmid</keyword>
<accession>A0A6C0L2K8</accession>
<geneLocation type="plasmid" evidence="1">
    <name>pNK546b</name>
</geneLocation>
<protein>
    <submittedName>
        <fullName evidence="1">Uncharacterized protein</fullName>
    </submittedName>
</protein>
<sequence>MHFRMRCPHAEATMQFFRCIGLTVAVEPGASGFIDHVSVIRGGLRVDPEAPASGLLHEAGHLAIVPARFRHYLSGDLDEGMTQIFAELDQMELEPDSQLQRAMLQTGDPEATAWAFAAGRAIGLPDELIIQDDEYSGQGGFIRGALAANSYLGINGISHAGFCVPRYNPYRPLPVYPSLAFWLQQ</sequence>
<dbReference type="RefSeq" id="WP_230044718.1">
    <property type="nucleotide sequence ID" value="NZ_BSAO01000026.1"/>
</dbReference>
<reference evidence="1" key="1">
    <citation type="submission" date="2019-10" db="EMBL/GenBank/DDBJ databases">
        <title>Extensively Drug-Resistant Pseudomonas aeruginosa ST664 clone carrying KPC-2-encoding megaplasmid in a burn clinic.</title>
        <authorList>
            <person name="Li Z."/>
            <person name="Cai Z."/>
            <person name="Cai Z."/>
            <person name="Zhang Y."/>
            <person name="Fu T."/>
            <person name="Jin Y."/>
            <person name="Cheng Z."/>
            <person name="Jin S."/>
            <person name="Wu W."/>
            <person name="Yang L."/>
            <person name="Bai F."/>
        </authorList>
    </citation>
    <scope>NUCLEOTIDE SEQUENCE</scope>
    <source>
        <strain evidence="1">NK546</strain>
        <plasmid evidence="1">pNK546b</plasmid>
    </source>
</reference>
<name>A0A6C0L2K8_PSEAI</name>
<evidence type="ECO:0000313" key="1">
    <source>
        <dbReference type="EMBL" id="QHU24465.1"/>
    </source>
</evidence>
<dbReference type="EMBL" id="MN583270">
    <property type="protein sequence ID" value="QHU24465.1"/>
    <property type="molecule type" value="Genomic_DNA"/>
</dbReference>
<dbReference type="AlphaFoldDB" id="A0A6C0L2K8"/>
<proteinExistence type="predicted"/>